<reference evidence="1" key="1">
    <citation type="journal article" date="2023" name="G3 (Bethesda)">
        <title>A reference genome for the long-term kleptoplast-retaining sea slug Elysia crispata morphotype clarki.</title>
        <authorList>
            <person name="Eastman K.E."/>
            <person name="Pendleton A.L."/>
            <person name="Shaikh M.A."/>
            <person name="Suttiyut T."/>
            <person name="Ogas R."/>
            <person name="Tomko P."/>
            <person name="Gavelis G."/>
            <person name="Widhalm J.R."/>
            <person name="Wisecaver J.H."/>
        </authorList>
    </citation>
    <scope>NUCLEOTIDE SEQUENCE</scope>
    <source>
        <strain evidence="1">ECLA1</strain>
    </source>
</reference>
<accession>A0AAE0Z1L9</accession>
<comment type="caution">
    <text evidence="1">The sequence shown here is derived from an EMBL/GenBank/DDBJ whole genome shotgun (WGS) entry which is preliminary data.</text>
</comment>
<dbReference type="Proteomes" id="UP001283361">
    <property type="component" value="Unassembled WGS sequence"/>
</dbReference>
<evidence type="ECO:0000313" key="1">
    <source>
        <dbReference type="EMBL" id="KAK3761243.1"/>
    </source>
</evidence>
<dbReference type="EMBL" id="JAWDGP010004927">
    <property type="protein sequence ID" value="KAK3761243.1"/>
    <property type="molecule type" value="Genomic_DNA"/>
</dbReference>
<proteinExistence type="predicted"/>
<sequence length="95" mass="10679">MAVAFFSKHTECSLSGVRDLTEGLFQLRDSQLHTRLVLRTVSKNGIVKNSFKNTSRTPASVMGLVVADKIEEDRNALFYALQRVCELRMIVAYSV</sequence>
<protein>
    <submittedName>
        <fullName evidence="1">Uncharacterized protein</fullName>
    </submittedName>
</protein>
<name>A0AAE0Z1L9_9GAST</name>
<gene>
    <name evidence="1" type="ORF">RRG08_022643</name>
</gene>
<keyword evidence="2" id="KW-1185">Reference proteome</keyword>
<dbReference type="AlphaFoldDB" id="A0AAE0Z1L9"/>
<organism evidence="1 2">
    <name type="scientific">Elysia crispata</name>
    <name type="common">lettuce slug</name>
    <dbReference type="NCBI Taxonomy" id="231223"/>
    <lineage>
        <taxon>Eukaryota</taxon>
        <taxon>Metazoa</taxon>
        <taxon>Spiralia</taxon>
        <taxon>Lophotrochozoa</taxon>
        <taxon>Mollusca</taxon>
        <taxon>Gastropoda</taxon>
        <taxon>Heterobranchia</taxon>
        <taxon>Euthyneura</taxon>
        <taxon>Panpulmonata</taxon>
        <taxon>Sacoglossa</taxon>
        <taxon>Placobranchoidea</taxon>
        <taxon>Plakobranchidae</taxon>
        <taxon>Elysia</taxon>
    </lineage>
</organism>
<evidence type="ECO:0000313" key="2">
    <source>
        <dbReference type="Proteomes" id="UP001283361"/>
    </source>
</evidence>